<dbReference type="SUPFAM" id="SSF55021">
    <property type="entry name" value="ACT-like"/>
    <property type="match status" value="2"/>
</dbReference>
<evidence type="ECO:0000256" key="11">
    <source>
        <dbReference type="ARBA" id="ARBA00047872"/>
    </source>
</evidence>
<dbReference type="InterPro" id="IPR018042">
    <property type="entry name" value="Aspartate_kinase_CS"/>
</dbReference>
<feature type="binding site" evidence="12">
    <location>
        <begin position="173"/>
        <end position="174"/>
    </location>
    <ligand>
        <name>ATP</name>
        <dbReference type="ChEBI" id="CHEBI:30616"/>
    </ligand>
</feature>
<evidence type="ECO:0000256" key="13">
    <source>
        <dbReference type="RuleBase" id="RU003448"/>
    </source>
</evidence>
<dbReference type="UniPathway" id="UPA00050">
    <property type="reaction ID" value="UER00461"/>
</dbReference>
<feature type="binding site" evidence="12">
    <location>
        <begin position="7"/>
        <end position="10"/>
    </location>
    <ligand>
        <name>ATP</name>
        <dbReference type="ChEBI" id="CHEBI:30616"/>
    </ligand>
</feature>
<dbReference type="GO" id="GO:0009089">
    <property type="term" value="P:lysine biosynthetic process via diaminopimelate"/>
    <property type="evidence" value="ECO:0007669"/>
    <property type="project" value="UniProtKB-UniPathway"/>
</dbReference>
<evidence type="ECO:0000256" key="1">
    <source>
        <dbReference type="ARBA" id="ARBA00004766"/>
    </source>
</evidence>
<dbReference type="EC" id="2.7.2.4" evidence="13"/>
<dbReference type="NCBIfam" id="TIGR00656">
    <property type="entry name" value="asp_kin_monofn"/>
    <property type="match status" value="1"/>
</dbReference>
<evidence type="ECO:0000256" key="14">
    <source>
        <dbReference type="RuleBase" id="RU004249"/>
    </source>
</evidence>
<gene>
    <name evidence="16" type="ORF">MBMO_EBAC750-02H05.5</name>
</gene>
<dbReference type="NCBIfam" id="TIGR00657">
    <property type="entry name" value="asp_kinases"/>
    <property type="match status" value="1"/>
</dbReference>
<dbReference type="InterPro" id="IPR001341">
    <property type="entry name" value="Asp_kinase"/>
</dbReference>
<dbReference type="CDD" id="cd04913">
    <property type="entry name" value="ACT_AKii-LysC-BS-like_1"/>
    <property type="match status" value="1"/>
</dbReference>
<organism evidence="16">
    <name type="scientific">uncultured marine bacterium 440</name>
    <dbReference type="NCBI Taxonomy" id="257390"/>
    <lineage>
        <taxon>Bacteria</taxon>
        <taxon>environmental samples</taxon>
    </lineage>
</organism>
<evidence type="ECO:0000256" key="12">
    <source>
        <dbReference type="PIRSR" id="PIRSR000726-1"/>
    </source>
</evidence>
<feature type="binding site" evidence="12">
    <location>
        <begin position="209"/>
        <end position="210"/>
    </location>
    <ligand>
        <name>ATP</name>
        <dbReference type="ChEBI" id="CHEBI:30616"/>
    </ligand>
</feature>
<dbReference type="SUPFAM" id="SSF53633">
    <property type="entry name" value="Carbamate kinase-like"/>
    <property type="match status" value="1"/>
</dbReference>
<dbReference type="CDD" id="cd04923">
    <property type="entry name" value="ACT_AK-LysC-DapG-like_2"/>
    <property type="match status" value="1"/>
</dbReference>
<feature type="domain" description="ACT" evidence="15">
    <location>
        <begin position="264"/>
        <end position="348"/>
    </location>
</feature>
<evidence type="ECO:0000256" key="10">
    <source>
        <dbReference type="ARBA" id="ARBA00023154"/>
    </source>
</evidence>
<dbReference type="CDD" id="cd04261">
    <property type="entry name" value="AAK_AKii-LysC-BS"/>
    <property type="match status" value="1"/>
</dbReference>
<sequence>MKRLILKFGGTSVGTIEKIKKVANVIKNRFSEDNEIIVVVSAMSGVTDELKAKSGLISKNFDSKELDVLLSSGEQVSCSLLSGALIDLGVKARSWLGWQIPIVTNDNYTSSQIMKIKTDEILNFISKKGVAVIAGFQGISKEIRITTLGRGGSDLSAVAVAKFFQTDSCEIYTDVDGVLTTDPSINKKAKKIDKISYEEMLEMSSLGAKVMQPNAVQASMIDNIPIHVRSTFSEKTGTKIIPESEIDYKKVVTGIAYSKGNAKVSVVGVVDKPGVAADVFEPIGKNNINIDMVIQNTSLDGKKANITFTIKREDLKKTLSLIEKNKKKLNYNKITHDDKLAKVSIIGAGMQANPGVTHKMFRSLADEKINILAISTSEIKISVLIREDLTKKAVKTLHKIFGLN</sequence>
<keyword evidence="6 13" id="KW-0808">Transferase</keyword>
<keyword evidence="5 14" id="KW-0028">Amino-acid biosynthesis</keyword>
<keyword evidence="10" id="KW-0457">Lysine biosynthesis</keyword>
<comment type="similarity">
    <text evidence="4 13">Belongs to the aspartokinase family.</text>
</comment>
<evidence type="ECO:0000256" key="6">
    <source>
        <dbReference type="ARBA" id="ARBA00022679"/>
    </source>
</evidence>
<dbReference type="PANTHER" id="PTHR21499">
    <property type="entry name" value="ASPARTATE KINASE"/>
    <property type="match status" value="1"/>
</dbReference>
<evidence type="ECO:0000313" key="16">
    <source>
        <dbReference type="EMBL" id="AAR37687.1"/>
    </source>
</evidence>
<dbReference type="PROSITE" id="PS51671">
    <property type="entry name" value="ACT"/>
    <property type="match status" value="1"/>
</dbReference>
<dbReference type="PIRSF" id="PIRSF000726">
    <property type="entry name" value="Asp_kin"/>
    <property type="match status" value="1"/>
</dbReference>
<comment type="catalytic activity">
    <reaction evidence="11 13">
        <text>L-aspartate + ATP = 4-phospho-L-aspartate + ADP</text>
        <dbReference type="Rhea" id="RHEA:23776"/>
        <dbReference type="ChEBI" id="CHEBI:29991"/>
        <dbReference type="ChEBI" id="CHEBI:30616"/>
        <dbReference type="ChEBI" id="CHEBI:57535"/>
        <dbReference type="ChEBI" id="CHEBI:456216"/>
        <dbReference type="EC" id="2.7.2.4"/>
    </reaction>
</comment>
<dbReference type="InterPro" id="IPR001048">
    <property type="entry name" value="Asp/Glu/Uridylate_kinase"/>
</dbReference>
<dbReference type="PANTHER" id="PTHR21499:SF3">
    <property type="entry name" value="ASPARTOKINASE"/>
    <property type="match status" value="1"/>
</dbReference>
<dbReference type="InterPro" id="IPR045865">
    <property type="entry name" value="ACT-like_dom_sf"/>
</dbReference>
<dbReference type="GO" id="GO:0009090">
    <property type="term" value="P:homoserine biosynthetic process"/>
    <property type="evidence" value="ECO:0007669"/>
    <property type="project" value="TreeGrafter"/>
</dbReference>
<keyword evidence="8 13" id="KW-0418">Kinase</keyword>
<evidence type="ECO:0000259" key="15">
    <source>
        <dbReference type="PROSITE" id="PS51671"/>
    </source>
</evidence>
<dbReference type="GO" id="GO:0004072">
    <property type="term" value="F:aspartate kinase activity"/>
    <property type="evidence" value="ECO:0007669"/>
    <property type="project" value="UniProtKB-EC"/>
</dbReference>
<dbReference type="UniPathway" id="UPA00034">
    <property type="reaction ID" value="UER00015"/>
</dbReference>
<reference evidence="16" key="2">
    <citation type="submission" date="2003-12" db="EMBL/GenBank/DDBJ databases">
        <title>Monterey Bay Coastal Ocean Microbial Observatory environmental clone sequencing.</title>
        <authorList>
            <person name="DeLong E.F."/>
        </authorList>
    </citation>
    <scope>NUCLEOTIDE SEQUENCE</scope>
</reference>
<dbReference type="Gene3D" id="3.30.2130.10">
    <property type="entry name" value="VC0802-like"/>
    <property type="match status" value="1"/>
</dbReference>
<dbReference type="AlphaFoldDB" id="Q6SHD3"/>
<dbReference type="Pfam" id="PF00696">
    <property type="entry name" value="AA_kinase"/>
    <property type="match status" value="1"/>
</dbReference>
<comment type="pathway">
    <text evidence="1 14">Amino-acid biosynthesis; L-lysine biosynthesis via DAP pathway; (S)-tetrahydrodipicolinate from L-aspartate: step 1/4.</text>
</comment>
<name>Q6SHD3_9BACT</name>
<comment type="pathway">
    <text evidence="3 14">Amino-acid biosynthesis; L-threonine biosynthesis; L-threonine from L-aspartate: step 1/5.</text>
</comment>
<dbReference type="GO" id="GO:0005829">
    <property type="term" value="C:cytosol"/>
    <property type="evidence" value="ECO:0007669"/>
    <property type="project" value="TreeGrafter"/>
</dbReference>
<evidence type="ECO:0000256" key="8">
    <source>
        <dbReference type="ARBA" id="ARBA00022777"/>
    </source>
</evidence>
<keyword evidence="7 12" id="KW-0547">Nucleotide-binding</keyword>
<dbReference type="GO" id="GO:0005524">
    <property type="term" value="F:ATP binding"/>
    <property type="evidence" value="ECO:0007669"/>
    <property type="project" value="UniProtKB-KW"/>
</dbReference>
<dbReference type="InterPro" id="IPR041740">
    <property type="entry name" value="AKii-LysC-BS"/>
</dbReference>
<dbReference type="PROSITE" id="PS00324">
    <property type="entry name" value="ASPARTOKINASE"/>
    <property type="match status" value="1"/>
</dbReference>
<feature type="binding site" evidence="12">
    <location>
        <position position="74"/>
    </location>
    <ligand>
        <name>substrate</name>
    </ligand>
</feature>
<proteinExistence type="inferred from homology"/>
<dbReference type="UniPathway" id="UPA00051">
    <property type="reaction ID" value="UER00462"/>
</dbReference>
<evidence type="ECO:0000256" key="7">
    <source>
        <dbReference type="ARBA" id="ARBA00022741"/>
    </source>
</evidence>
<protein>
    <recommendedName>
        <fullName evidence="13">Aspartokinase</fullName>
        <ecNumber evidence="13">2.7.2.4</ecNumber>
    </recommendedName>
</protein>
<evidence type="ECO:0000256" key="9">
    <source>
        <dbReference type="ARBA" id="ARBA00022840"/>
    </source>
</evidence>
<comment type="pathway">
    <text evidence="2 14">Amino-acid biosynthesis; L-methionine biosynthesis via de novo pathway; L-homoserine from L-aspartate: step 1/3.</text>
</comment>
<dbReference type="NCBIfam" id="NF005155">
    <property type="entry name" value="PRK06635.1-4"/>
    <property type="match status" value="1"/>
</dbReference>
<keyword evidence="9 12" id="KW-0067">ATP-binding</keyword>
<dbReference type="FunFam" id="3.30.2130.10:FF:000002">
    <property type="entry name" value="Aspartokinase"/>
    <property type="match status" value="1"/>
</dbReference>
<dbReference type="NCBIfam" id="NF005154">
    <property type="entry name" value="PRK06635.1-2"/>
    <property type="match status" value="1"/>
</dbReference>
<dbReference type="InterPro" id="IPR036393">
    <property type="entry name" value="AceGlu_kinase-like_sf"/>
</dbReference>
<accession>Q6SHD3</accession>
<evidence type="ECO:0000256" key="2">
    <source>
        <dbReference type="ARBA" id="ARBA00004986"/>
    </source>
</evidence>
<dbReference type="Pfam" id="PF22468">
    <property type="entry name" value="ACT_9"/>
    <property type="match status" value="2"/>
</dbReference>
<evidence type="ECO:0000256" key="4">
    <source>
        <dbReference type="ARBA" id="ARBA00010122"/>
    </source>
</evidence>
<dbReference type="EMBL" id="AY458637">
    <property type="protein sequence ID" value="AAR37687.1"/>
    <property type="molecule type" value="Genomic_DNA"/>
</dbReference>
<dbReference type="InterPro" id="IPR002912">
    <property type="entry name" value="ACT_dom"/>
</dbReference>
<dbReference type="GO" id="GO:0009088">
    <property type="term" value="P:threonine biosynthetic process"/>
    <property type="evidence" value="ECO:0007669"/>
    <property type="project" value="UniProtKB-UniPathway"/>
</dbReference>
<dbReference type="Gene3D" id="3.40.1160.10">
    <property type="entry name" value="Acetylglutamate kinase-like"/>
    <property type="match status" value="1"/>
</dbReference>
<reference evidence="16" key="1">
    <citation type="submission" date="2003-11" db="EMBL/GenBank/DDBJ databases">
        <authorList>
            <person name="Heidelberg J.F."/>
            <person name="Eisen J.A."/>
            <person name="Nelson W.C."/>
            <person name="DeLong E.F."/>
        </authorList>
    </citation>
    <scope>NUCLEOTIDE SEQUENCE</scope>
</reference>
<evidence type="ECO:0000256" key="5">
    <source>
        <dbReference type="ARBA" id="ARBA00022605"/>
    </source>
</evidence>
<dbReference type="InterPro" id="IPR005260">
    <property type="entry name" value="Asp_kin_monofn"/>
</dbReference>
<dbReference type="InterPro" id="IPR054352">
    <property type="entry name" value="ACT_Aspartokinase"/>
</dbReference>
<feature type="binding site" evidence="12">
    <location>
        <position position="47"/>
    </location>
    <ligand>
        <name>substrate</name>
    </ligand>
</feature>
<evidence type="ECO:0000256" key="3">
    <source>
        <dbReference type="ARBA" id="ARBA00005139"/>
    </source>
</evidence>